<keyword evidence="1" id="KW-0040">ANK repeat</keyword>
<organism evidence="4 5">
    <name type="scientific">Rhizopus azygosporus</name>
    <name type="common">Rhizopus microsporus var. azygosporus</name>
    <dbReference type="NCBI Taxonomy" id="86630"/>
    <lineage>
        <taxon>Eukaryota</taxon>
        <taxon>Fungi</taxon>
        <taxon>Fungi incertae sedis</taxon>
        <taxon>Mucoromycota</taxon>
        <taxon>Mucoromycotina</taxon>
        <taxon>Mucoromycetes</taxon>
        <taxon>Mucorales</taxon>
        <taxon>Mucorineae</taxon>
        <taxon>Rhizopodaceae</taxon>
        <taxon>Rhizopus</taxon>
    </lineage>
</organism>
<dbReference type="InterPro" id="IPR036770">
    <property type="entry name" value="Ankyrin_rpt-contain_sf"/>
</dbReference>
<keyword evidence="5" id="KW-1185">Reference proteome</keyword>
<dbReference type="AlphaFoldDB" id="A0A367JEN4"/>
<evidence type="ECO:0000256" key="1">
    <source>
        <dbReference type="PROSITE-ProRule" id="PRU00023"/>
    </source>
</evidence>
<dbReference type="InterPro" id="IPR052072">
    <property type="entry name" value="Vascular_dev_regulator"/>
</dbReference>
<reference evidence="4 5" key="1">
    <citation type="journal article" date="2018" name="G3 (Bethesda)">
        <title>Phylogenetic and Phylogenomic Definition of Rhizopus Species.</title>
        <authorList>
            <person name="Gryganskyi A.P."/>
            <person name="Golan J."/>
            <person name="Dolatabadi S."/>
            <person name="Mondo S."/>
            <person name="Robb S."/>
            <person name="Idnurm A."/>
            <person name="Muszewska A."/>
            <person name="Steczkiewicz K."/>
            <person name="Masonjones S."/>
            <person name="Liao H.L."/>
            <person name="Gajdeczka M.T."/>
            <person name="Anike F."/>
            <person name="Vuek A."/>
            <person name="Anishchenko I.M."/>
            <person name="Voigt K."/>
            <person name="de Hoog G.S."/>
            <person name="Smith M.E."/>
            <person name="Heitman J."/>
            <person name="Vilgalys R."/>
            <person name="Stajich J.E."/>
        </authorList>
    </citation>
    <scope>NUCLEOTIDE SEQUENCE [LARGE SCALE GENOMIC DNA]</scope>
    <source>
        <strain evidence="4 5">CBS 357.93</strain>
    </source>
</reference>
<gene>
    <name evidence="4" type="ORF">CU097_010385</name>
</gene>
<dbReference type="PROSITE" id="PS51126">
    <property type="entry name" value="DILUTE"/>
    <property type="match status" value="1"/>
</dbReference>
<dbReference type="PROSITE" id="PS50297">
    <property type="entry name" value="ANK_REP_REGION"/>
    <property type="match status" value="2"/>
</dbReference>
<dbReference type="EMBL" id="PJQL01001476">
    <property type="protein sequence ID" value="RCH88384.1"/>
    <property type="molecule type" value="Genomic_DNA"/>
</dbReference>
<dbReference type="PROSITE" id="PS50088">
    <property type="entry name" value="ANK_REPEAT"/>
    <property type="match status" value="2"/>
</dbReference>
<feature type="repeat" description="ANK" evidence="1">
    <location>
        <begin position="126"/>
        <end position="158"/>
    </location>
</feature>
<dbReference type="SUPFAM" id="SSF48403">
    <property type="entry name" value="Ankyrin repeat"/>
    <property type="match status" value="1"/>
</dbReference>
<feature type="compositionally biased region" description="Acidic residues" evidence="2">
    <location>
        <begin position="282"/>
        <end position="300"/>
    </location>
</feature>
<dbReference type="OrthoDB" id="426293at2759"/>
<dbReference type="STRING" id="86630.A0A367JEN4"/>
<protein>
    <recommendedName>
        <fullName evidence="3">Dilute domain-containing protein</fullName>
    </recommendedName>
</protein>
<dbReference type="SMART" id="SM01132">
    <property type="entry name" value="DIL"/>
    <property type="match status" value="1"/>
</dbReference>
<comment type="caution">
    <text evidence="4">The sequence shown here is derived from an EMBL/GenBank/DDBJ whole genome shotgun (WGS) entry which is preliminary data.</text>
</comment>
<feature type="region of interest" description="Disordered" evidence="2">
    <location>
        <begin position="274"/>
        <end position="301"/>
    </location>
</feature>
<name>A0A367JEN4_RHIAZ</name>
<evidence type="ECO:0000256" key="2">
    <source>
        <dbReference type="SAM" id="MobiDB-lite"/>
    </source>
</evidence>
<dbReference type="Gene3D" id="1.25.40.20">
    <property type="entry name" value="Ankyrin repeat-containing domain"/>
    <property type="match status" value="1"/>
</dbReference>
<evidence type="ECO:0000313" key="5">
    <source>
        <dbReference type="Proteomes" id="UP000252139"/>
    </source>
</evidence>
<proteinExistence type="predicted"/>
<accession>A0A367JEN4</accession>
<evidence type="ECO:0000259" key="3">
    <source>
        <dbReference type="PROSITE" id="PS51126"/>
    </source>
</evidence>
<dbReference type="InterPro" id="IPR002710">
    <property type="entry name" value="Dilute_dom"/>
</dbReference>
<feature type="domain" description="Dilute" evidence="3">
    <location>
        <begin position="373"/>
        <end position="650"/>
    </location>
</feature>
<dbReference type="Proteomes" id="UP000252139">
    <property type="component" value="Unassembled WGS sequence"/>
</dbReference>
<sequence length="714" mass="82270">MLTKTNDVLSTPPPEQVEDIRKQYENMTYDEMSQRIAESYKQLSELLGNRISLPSTISTSTTLDDTTVDDCYDESIIERTDIDDATKKQKCTKLFLKSASSGDLEKMQKYLETMKPFIDINAKDEDGTTPLIYAACFGKYEIAQALLQAGAKADSQDSHGWTALMWATTNNHEALVKLLVEHGASSQTRSAKGRTAFDFVKSENSNKIADILANNPRDSISSTASSVLGLTAVESVTSAVSKDHYYPYEENYESLLNFDNENRPKLIEEYLTTNEQKHKEDQEEEQEQEEEEEEEEEDLEVKDTEFDWDNCMPDQMFVFAADDLPYILDTVISNLTLPVRNVQEIFLPANVVFLSARFAHYYSSLELAEQLLEGALDRISKIIKSNTDNVHILSYWMTNITRLLFYLKKDTGLVVTTANYQLKLSELISETYNYMVHDTEKRLHEVLELAMLEYDPIKTEEVNFTDDYWQRLFKRRSTTVEMQRNNSSYSNATETNSKVIISPQSITNLLSCTLYVLQSYEIHSAIIIQALAQFFHFISCELFNQMLTQKKYLCRSKAIQVRMNLSVLEEWIRNNNLPSNLLSYLKPSIQLVQLLQCITQLDTLQAMSTFDALNPLQIRRCIMNYRYETNEQKISDEIQLAVGHRKTLEKIRPTTMIEQHQEDEEEEQETKDSKFMLPFFVPTATQLSALYEKISPAIPQDWMEKLDKTSSMLL</sequence>
<dbReference type="CDD" id="cd15473">
    <property type="entry name" value="Myo5p-like_CBD_DIL_ANK"/>
    <property type="match status" value="1"/>
</dbReference>
<dbReference type="Pfam" id="PF01843">
    <property type="entry name" value="DIL"/>
    <property type="match status" value="1"/>
</dbReference>
<dbReference type="InterPro" id="IPR002110">
    <property type="entry name" value="Ankyrin_rpt"/>
</dbReference>
<dbReference type="GO" id="GO:0051020">
    <property type="term" value="F:GTPase binding"/>
    <property type="evidence" value="ECO:0007669"/>
    <property type="project" value="TreeGrafter"/>
</dbReference>
<dbReference type="InterPro" id="IPR037986">
    <property type="entry name" value="Myo5p-like_CBD_DIL"/>
</dbReference>
<dbReference type="Pfam" id="PF12796">
    <property type="entry name" value="Ank_2"/>
    <property type="match status" value="1"/>
</dbReference>
<evidence type="ECO:0000313" key="4">
    <source>
        <dbReference type="EMBL" id="RCH88384.1"/>
    </source>
</evidence>
<feature type="repeat" description="ANK" evidence="1">
    <location>
        <begin position="159"/>
        <end position="191"/>
    </location>
</feature>
<dbReference type="PANTHER" id="PTHR16027:SF6">
    <property type="entry name" value="DILUTE DOMAIN-CONTAINING PROTEIN"/>
    <property type="match status" value="1"/>
</dbReference>
<dbReference type="PANTHER" id="PTHR16027">
    <property type="entry name" value="DILUTE DOMAIN-CONTAINING PROTEIN YPR089W"/>
    <property type="match status" value="1"/>
</dbReference>
<dbReference type="SMART" id="SM00248">
    <property type="entry name" value="ANK"/>
    <property type="match status" value="3"/>
</dbReference>